<comment type="caution">
    <text evidence="1">The sequence shown here is derived from an EMBL/GenBank/DDBJ whole genome shotgun (WGS) entry which is preliminary data.</text>
</comment>
<dbReference type="RefSeq" id="WP_204683880.1">
    <property type="nucleotide sequence ID" value="NZ_BSNR01000014.1"/>
</dbReference>
<name>A0ABS2K882_9GAMM</name>
<dbReference type="Proteomes" id="UP001430149">
    <property type="component" value="Unassembled WGS sequence"/>
</dbReference>
<evidence type="ECO:0000313" key="1">
    <source>
        <dbReference type="EMBL" id="MBM7127344.1"/>
    </source>
</evidence>
<keyword evidence="2" id="KW-1185">Reference proteome</keyword>
<accession>A0ABS2K882</accession>
<evidence type="ECO:0008006" key="3">
    <source>
        <dbReference type="Google" id="ProtNLM"/>
    </source>
</evidence>
<gene>
    <name evidence="1" type="ORF">ISP19_18370</name>
</gene>
<proteinExistence type="predicted"/>
<protein>
    <recommendedName>
        <fullName evidence="3">DUF4595 domain-containing protein</fullName>
    </recommendedName>
</protein>
<dbReference type="EMBL" id="JADIKE010000039">
    <property type="protein sequence ID" value="MBM7127344.1"/>
    <property type="molecule type" value="Genomic_DNA"/>
</dbReference>
<evidence type="ECO:0000313" key="2">
    <source>
        <dbReference type="Proteomes" id="UP001430149"/>
    </source>
</evidence>
<sequence length="280" mass="30729">MPYWTSSSAAAWRYPRDVNSARGIGMKLKLIVGVALCGATASLLSGCIQKVQVKDVQQDKAGFLASHFSPSSLSTGLYKTITDADSGQVSFKRVVYQLSWDNDIAEKDKTYKTSETYTLTNVGNGLVEVMMESSRNGVPVSQAYQLSYRNMLPIKGQSMNLGANIAPMEMEMKSFQHFDPISSFRNGLEYKYEYGTSVQIMNFHDGRTSCVRGDAQPASELNATLTGEAWTISCQFFNQNGVVQSKANFAYLESYGIAVTLHVESAATINEAKIASFTVE</sequence>
<organism evidence="1 2">
    <name type="scientific">Dyella flava</name>
    <dbReference type="NCBI Taxonomy" id="1920170"/>
    <lineage>
        <taxon>Bacteria</taxon>
        <taxon>Pseudomonadati</taxon>
        <taxon>Pseudomonadota</taxon>
        <taxon>Gammaproteobacteria</taxon>
        <taxon>Lysobacterales</taxon>
        <taxon>Rhodanobacteraceae</taxon>
        <taxon>Dyella</taxon>
    </lineage>
</organism>
<reference evidence="1" key="1">
    <citation type="submission" date="2020-10" db="EMBL/GenBank/DDBJ databases">
        <title>Phylogeny of dyella-like bacteria.</title>
        <authorList>
            <person name="Fu J."/>
        </authorList>
    </citation>
    <scope>NUCLEOTIDE SEQUENCE</scope>
    <source>
        <strain evidence="1">DHOC52</strain>
    </source>
</reference>